<dbReference type="PANTHER" id="PTHR24249">
    <property type="entry name" value="HISTAMINE RECEPTOR-RELATED G-PROTEIN COUPLED RECEPTOR"/>
    <property type="match status" value="1"/>
</dbReference>
<dbReference type="PRINTS" id="PR00237">
    <property type="entry name" value="GPCRRHODOPSN"/>
</dbReference>
<keyword evidence="5" id="KW-0297">G-protein coupled receptor</keyword>
<dbReference type="InterPro" id="IPR000276">
    <property type="entry name" value="GPCR_Rhodpsn"/>
</dbReference>
<feature type="transmembrane region" description="Helical" evidence="9">
    <location>
        <begin position="265"/>
        <end position="285"/>
    </location>
</feature>
<evidence type="ECO:0000256" key="4">
    <source>
        <dbReference type="ARBA" id="ARBA00022989"/>
    </source>
</evidence>
<keyword evidence="3 9" id="KW-0812">Transmembrane</keyword>
<feature type="transmembrane region" description="Helical" evidence="9">
    <location>
        <begin position="51"/>
        <end position="70"/>
    </location>
</feature>
<gene>
    <name evidence="11" type="ORF">HOLleu_09021</name>
</gene>
<feature type="domain" description="G-protein coupled receptors family 1 profile" evidence="10">
    <location>
        <begin position="31"/>
        <end position="317"/>
    </location>
</feature>
<keyword evidence="7 11" id="KW-0675">Receptor</keyword>
<comment type="caution">
    <text evidence="11">The sequence shown here is derived from an EMBL/GenBank/DDBJ whole genome shotgun (WGS) entry which is preliminary data.</text>
</comment>
<keyword evidence="2" id="KW-1003">Cell membrane</keyword>
<dbReference type="InterPro" id="IPR017452">
    <property type="entry name" value="GPCR_Rhodpsn_7TM"/>
</dbReference>
<keyword evidence="8" id="KW-0807">Transducer</keyword>
<evidence type="ECO:0000256" key="1">
    <source>
        <dbReference type="ARBA" id="ARBA00004651"/>
    </source>
</evidence>
<keyword evidence="6 9" id="KW-0472">Membrane</keyword>
<evidence type="ECO:0000256" key="9">
    <source>
        <dbReference type="SAM" id="Phobius"/>
    </source>
</evidence>
<dbReference type="PROSITE" id="PS50262">
    <property type="entry name" value="G_PROTEIN_RECEP_F1_2"/>
    <property type="match status" value="1"/>
</dbReference>
<sequence>MATEETSHWVGIPQILRSFSVTVTGSLCIILNSINILILQRAPHSFGETTSLILTLMAVNDVCTGFTIVVTENFETWSNIPINEATFCNIAFPLKAFFVYYSLSLLGVLNLDRLILVTRPLRYFLLVTRARMVGALILAALMPSIIAFSVRKTSFSVRNRYCRLPKSYSETTDEFIISMVAFYIMILVLFITYANFHLLFIACRHRIKMNSIASITSTTGNSTTRVKNVVNDVIDRRPSNLETGNQDQVRESNSKPLDLKGLRTVLMVTFALYLAAAPYFVRLVLNVVDQSYVTDPVFEFCGYIAGYSNSWWNPLIYLMMNSSYRNTAKRMFASF</sequence>
<evidence type="ECO:0000256" key="2">
    <source>
        <dbReference type="ARBA" id="ARBA00022475"/>
    </source>
</evidence>
<evidence type="ECO:0000256" key="5">
    <source>
        <dbReference type="ARBA" id="ARBA00023040"/>
    </source>
</evidence>
<proteinExistence type="predicted"/>
<evidence type="ECO:0000313" key="11">
    <source>
        <dbReference type="EMBL" id="KAJ8045906.1"/>
    </source>
</evidence>
<dbReference type="AlphaFoldDB" id="A0A9Q1CJ49"/>
<evidence type="ECO:0000313" key="12">
    <source>
        <dbReference type="Proteomes" id="UP001152320"/>
    </source>
</evidence>
<dbReference type="Pfam" id="PF00001">
    <property type="entry name" value="7tm_1"/>
    <property type="match status" value="1"/>
</dbReference>
<dbReference type="InterPro" id="IPR050569">
    <property type="entry name" value="TAAR"/>
</dbReference>
<dbReference type="GO" id="GO:0004930">
    <property type="term" value="F:G protein-coupled receptor activity"/>
    <property type="evidence" value="ECO:0007669"/>
    <property type="project" value="UniProtKB-KW"/>
</dbReference>
<dbReference type="EMBL" id="JAIZAY010000003">
    <property type="protein sequence ID" value="KAJ8045906.1"/>
    <property type="molecule type" value="Genomic_DNA"/>
</dbReference>
<evidence type="ECO:0000256" key="8">
    <source>
        <dbReference type="ARBA" id="ARBA00023224"/>
    </source>
</evidence>
<feature type="transmembrane region" description="Helical" evidence="9">
    <location>
        <begin position="15"/>
        <end position="39"/>
    </location>
</feature>
<accession>A0A9Q1CJ49</accession>
<reference evidence="11" key="1">
    <citation type="submission" date="2021-10" db="EMBL/GenBank/DDBJ databases">
        <title>Tropical sea cucumber genome reveals ecological adaptation and Cuvierian tubules defense mechanism.</title>
        <authorList>
            <person name="Chen T."/>
        </authorList>
    </citation>
    <scope>NUCLEOTIDE SEQUENCE</scope>
    <source>
        <strain evidence="11">Nanhai2018</strain>
        <tissue evidence="11">Muscle</tissue>
    </source>
</reference>
<dbReference type="Gene3D" id="1.20.1070.10">
    <property type="entry name" value="Rhodopsin 7-helix transmembrane proteins"/>
    <property type="match status" value="1"/>
</dbReference>
<dbReference type="Proteomes" id="UP001152320">
    <property type="component" value="Chromosome 3"/>
</dbReference>
<protein>
    <submittedName>
        <fullName evidence="11">Histamine H2 receptor</fullName>
    </submittedName>
</protein>
<dbReference type="PANTHER" id="PTHR24249:SF411">
    <property type="entry name" value="G-PROTEIN COUPLED RECEPTORS FAMILY 1 PROFILE DOMAIN-CONTAINING PROTEIN"/>
    <property type="match status" value="1"/>
</dbReference>
<comment type="subcellular location">
    <subcellularLocation>
        <location evidence="1">Cell membrane</location>
        <topology evidence="1">Multi-pass membrane protein</topology>
    </subcellularLocation>
</comment>
<evidence type="ECO:0000256" key="6">
    <source>
        <dbReference type="ARBA" id="ARBA00023136"/>
    </source>
</evidence>
<feature type="transmembrane region" description="Helical" evidence="9">
    <location>
        <begin position="132"/>
        <end position="150"/>
    </location>
</feature>
<evidence type="ECO:0000256" key="3">
    <source>
        <dbReference type="ARBA" id="ARBA00022692"/>
    </source>
</evidence>
<dbReference type="GO" id="GO:0005886">
    <property type="term" value="C:plasma membrane"/>
    <property type="evidence" value="ECO:0007669"/>
    <property type="project" value="UniProtKB-SubCell"/>
</dbReference>
<feature type="transmembrane region" description="Helical" evidence="9">
    <location>
        <begin position="297"/>
        <end position="320"/>
    </location>
</feature>
<dbReference type="SUPFAM" id="SSF81321">
    <property type="entry name" value="Family A G protein-coupled receptor-like"/>
    <property type="match status" value="1"/>
</dbReference>
<name>A0A9Q1CJ49_HOLLE</name>
<evidence type="ECO:0000256" key="7">
    <source>
        <dbReference type="ARBA" id="ARBA00023170"/>
    </source>
</evidence>
<feature type="transmembrane region" description="Helical" evidence="9">
    <location>
        <begin position="175"/>
        <end position="201"/>
    </location>
</feature>
<evidence type="ECO:0000259" key="10">
    <source>
        <dbReference type="PROSITE" id="PS50262"/>
    </source>
</evidence>
<feature type="transmembrane region" description="Helical" evidence="9">
    <location>
        <begin position="90"/>
        <end position="111"/>
    </location>
</feature>
<dbReference type="CDD" id="cd00637">
    <property type="entry name" value="7tm_classA_rhodopsin-like"/>
    <property type="match status" value="1"/>
</dbReference>
<keyword evidence="4 9" id="KW-1133">Transmembrane helix</keyword>
<keyword evidence="12" id="KW-1185">Reference proteome</keyword>
<organism evidence="11 12">
    <name type="scientific">Holothuria leucospilota</name>
    <name type="common">Black long sea cucumber</name>
    <name type="synonym">Mertensiothuria leucospilota</name>
    <dbReference type="NCBI Taxonomy" id="206669"/>
    <lineage>
        <taxon>Eukaryota</taxon>
        <taxon>Metazoa</taxon>
        <taxon>Echinodermata</taxon>
        <taxon>Eleutherozoa</taxon>
        <taxon>Echinozoa</taxon>
        <taxon>Holothuroidea</taxon>
        <taxon>Aspidochirotacea</taxon>
        <taxon>Aspidochirotida</taxon>
        <taxon>Holothuriidae</taxon>
        <taxon>Holothuria</taxon>
    </lineage>
</organism>
<dbReference type="OrthoDB" id="10677088at2759"/>